<gene>
    <name evidence="1" type="ORF">GFB56_05500</name>
</gene>
<organism evidence="1 2">
    <name type="scientific">Ensifer canadensis</name>
    <dbReference type="NCBI Taxonomy" id="555315"/>
    <lineage>
        <taxon>Bacteria</taxon>
        <taxon>Pseudomonadati</taxon>
        <taxon>Pseudomonadota</taxon>
        <taxon>Alphaproteobacteria</taxon>
        <taxon>Hyphomicrobiales</taxon>
        <taxon>Rhizobiaceae</taxon>
        <taxon>Sinorhizobium/Ensifer group</taxon>
        <taxon>Ensifer</taxon>
    </lineage>
</organism>
<sequence length="104" mass="11647">MITNEEENYRRIRKSHQAFEILHTLAAFEPSGRSNDCILAGYLDLLALGGSRLEIRTALERLDQMGLLRSSAVDDYMVVTLTEKGERVARGSDQIEGVAKPPRD</sequence>
<keyword evidence="2" id="KW-1185">Reference proteome</keyword>
<dbReference type="RefSeq" id="WP_203527380.1">
    <property type="nucleotide sequence ID" value="NZ_CP083370.1"/>
</dbReference>
<name>A0AAW4FHE0_9HYPH</name>
<reference evidence="1 2" key="1">
    <citation type="submission" date="2020-01" db="EMBL/GenBank/DDBJ databases">
        <title>Draft genome assembly of Ensifer adhaerens T173.</title>
        <authorList>
            <person name="Craig J.E."/>
            <person name="Stinchcombe J.R."/>
        </authorList>
    </citation>
    <scope>NUCLEOTIDE SEQUENCE [LARGE SCALE GENOMIC DNA]</scope>
    <source>
        <strain evidence="1 2">T173</strain>
    </source>
</reference>
<evidence type="ECO:0000313" key="2">
    <source>
        <dbReference type="Proteomes" id="UP000744980"/>
    </source>
</evidence>
<comment type="caution">
    <text evidence="1">The sequence shown here is derived from an EMBL/GenBank/DDBJ whole genome shotgun (WGS) entry which is preliminary data.</text>
</comment>
<proteinExistence type="predicted"/>
<evidence type="ECO:0000313" key="1">
    <source>
        <dbReference type="EMBL" id="MBM3090268.1"/>
    </source>
</evidence>
<dbReference type="Proteomes" id="UP000744980">
    <property type="component" value="Unassembled WGS sequence"/>
</dbReference>
<evidence type="ECO:0008006" key="3">
    <source>
        <dbReference type="Google" id="ProtNLM"/>
    </source>
</evidence>
<accession>A0AAW4FHE0</accession>
<protein>
    <recommendedName>
        <fullName evidence="3">ArsR family transcriptional regulator</fullName>
    </recommendedName>
</protein>
<dbReference type="AlphaFoldDB" id="A0AAW4FHE0"/>
<dbReference type="EMBL" id="WXFA01000002">
    <property type="protein sequence ID" value="MBM3090268.1"/>
    <property type="molecule type" value="Genomic_DNA"/>
</dbReference>